<dbReference type="EMBL" id="MPTO01000019">
    <property type="protein sequence ID" value="OME16604.1"/>
    <property type="molecule type" value="Genomic_DNA"/>
</dbReference>
<feature type="compositionally biased region" description="Basic and acidic residues" evidence="1">
    <location>
        <begin position="45"/>
        <end position="61"/>
    </location>
</feature>
<protein>
    <submittedName>
        <fullName evidence="2">Uncharacterized protein</fullName>
    </submittedName>
</protein>
<dbReference type="AlphaFoldDB" id="A0AB36J8U2"/>
<sequence>MVQELQEGQYSTTLDFTKAYKKHGIKPGNRPTNNLTPLGSGPGMDWREVQTESDNIREYKS</sequence>
<feature type="region of interest" description="Disordered" evidence="1">
    <location>
        <begin position="22"/>
        <end position="61"/>
    </location>
</feature>
<comment type="caution">
    <text evidence="2">The sequence shown here is derived from an EMBL/GenBank/DDBJ whole genome shotgun (WGS) entry which is preliminary data.</text>
</comment>
<organism evidence="2 3">
    <name type="scientific">Paenibacillus odorifer</name>
    <dbReference type="NCBI Taxonomy" id="189426"/>
    <lineage>
        <taxon>Bacteria</taxon>
        <taxon>Bacillati</taxon>
        <taxon>Bacillota</taxon>
        <taxon>Bacilli</taxon>
        <taxon>Bacillales</taxon>
        <taxon>Paenibacillaceae</taxon>
        <taxon>Paenibacillus</taxon>
    </lineage>
</organism>
<name>A0AB36J8U2_9BACL</name>
<reference evidence="2 3" key="1">
    <citation type="submission" date="2016-10" db="EMBL/GenBank/DDBJ databases">
        <title>Paenibacillus species isolates.</title>
        <authorList>
            <person name="Beno S.M."/>
        </authorList>
    </citation>
    <scope>NUCLEOTIDE SEQUENCE [LARGE SCALE GENOMIC DNA]</scope>
    <source>
        <strain evidence="2 3">FSL H7-0918</strain>
    </source>
</reference>
<evidence type="ECO:0000313" key="3">
    <source>
        <dbReference type="Proteomes" id="UP000187323"/>
    </source>
</evidence>
<accession>A0AB36J8U2</accession>
<dbReference type="Proteomes" id="UP000187323">
    <property type="component" value="Unassembled WGS sequence"/>
</dbReference>
<proteinExistence type="predicted"/>
<gene>
    <name evidence="2" type="ORF">BSK47_20315</name>
</gene>
<evidence type="ECO:0000313" key="2">
    <source>
        <dbReference type="EMBL" id="OME16604.1"/>
    </source>
</evidence>
<evidence type="ECO:0000256" key="1">
    <source>
        <dbReference type="SAM" id="MobiDB-lite"/>
    </source>
</evidence>